<dbReference type="RefSeq" id="WP_187975791.1">
    <property type="nucleotide sequence ID" value="NZ_CP046884.1"/>
</dbReference>
<organism evidence="1 2">
    <name type="scientific">Corynebacterium poyangense</name>
    <dbReference type="NCBI Taxonomy" id="2684405"/>
    <lineage>
        <taxon>Bacteria</taxon>
        <taxon>Bacillati</taxon>
        <taxon>Actinomycetota</taxon>
        <taxon>Actinomycetes</taxon>
        <taxon>Mycobacteriales</taxon>
        <taxon>Corynebacteriaceae</taxon>
        <taxon>Corynebacterium</taxon>
    </lineage>
</organism>
<proteinExistence type="predicted"/>
<sequence>MSQIETPTADFEDPRTPLRQALKFGVMGWVAVTVVSLVLWGWLYELPGIWGVVIGAAIGGGYVLLTVLSVLSTANTSPNTTAAVILGGWLIKVVLVLIILMVLRGMGFFHQWAMLVTLILSLLIVLVAETWGVLTSRALYVS</sequence>
<dbReference type="EMBL" id="CP046884">
    <property type="protein sequence ID" value="QNQ91410.1"/>
    <property type="molecule type" value="Genomic_DNA"/>
</dbReference>
<dbReference type="Proteomes" id="UP000516320">
    <property type="component" value="Chromosome"/>
</dbReference>
<dbReference type="KEGG" id="cpoy:GP475_04890"/>
<gene>
    <name evidence="1" type="ORF">GP475_04890</name>
</gene>
<evidence type="ECO:0000313" key="1">
    <source>
        <dbReference type="EMBL" id="QNQ91410.1"/>
    </source>
</evidence>
<evidence type="ECO:0000313" key="2">
    <source>
        <dbReference type="Proteomes" id="UP000516320"/>
    </source>
</evidence>
<protein>
    <submittedName>
        <fullName evidence="1">Uncharacterized protein</fullName>
    </submittedName>
</protein>
<keyword evidence="2" id="KW-1185">Reference proteome</keyword>
<name>A0A7H0SS85_9CORY</name>
<accession>A0A7H0SS85</accession>
<dbReference type="AlphaFoldDB" id="A0A7H0SS85"/>
<reference evidence="1 2" key="1">
    <citation type="submission" date="2019-12" db="EMBL/GenBank/DDBJ databases">
        <title>Corynebacterium sp. nov., isolated from feces of the Anser Albifrons in China.</title>
        <authorList>
            <person name="Liu Q."/>
        </authorList>
    </citation>
    <scope>NUCLEOTIDE SEQUENCE [LARGE SCALE GENOMIC DNA]</scope>
    <source>
        <strain evidence="1 2">4H37-19</strain>
    </source>
</reference>